<dbReference type="RefSeq" id="WP_065474286.1">
    <property type="nucleotide sequence ID" value="NZ_MBEA01000212.1"/>
</dbReference>
<dbReference type="OrthoDB" id="4561580at2"/>
<reference evidence="1 2" key="1">
    <citation type="submission" date="2016-06" db="EMBL/GenBank/DDBJ databases">
        <authorList>
            <person name="Kjaerup R.B."/>
            <person name="Dalgaard T.S."/>
            <person name="Juul-Madsen H.R."/>
        </authorList>
    </citation>
    <scope>NUCLEOTIDE SEQUENCE [LARGE SCALE GENOMIC DNA]</scope>
    <source>
        <strain evidence="1 2">E3012</strain>
    </source>
</reference>
<gene>
    <name evidence="1" type="ORF">A5677_12825</name>
</gene>
<dbReference type="Proteomes" id="UP000092683">
    <property type="component" value="Unassembled WGS sequence"/>
</dbReference>
<evidence type="ECO:0000313" key="2">
    <source>
        <dbReference type="Proteomes" id="UP000092683"/>
    </source>
</evidence>
<name>A0A1B9DDD4_MYCMA</name>
<protein>
    <submittedName>
        <fullName evidence="1">Uncharacterized protein</fullName>
    </submittedName>
</protein>
<organism evidence="1 2">
    <name type="scientific">Mycobacterium malmoense</name>
    <dbReference type="NCBI Taxonomy" id="1780"/>
    <lineage>
        <taxon>Bacteria</taxon>
        <taxon>Bacillati</taxon>
        <taxon>Actinomycetota</taxon>
        <taxon>Actinomycetes</taxon>
        <taxon>Mycobacteriales</taxon>
        <taxon>Mycobacteriaceae</taxon>
        <taxon>Mycobacterium</taxon>
    </lineage>
</organism>
<proteinExistence type="predicted"/>
<dbReference type="NCBIfam" id="NF040652">
    <property type="entry name" value="Mbox_reg_Rv1535"/>
    <property type="match status" value="1"/>
</dbReference>
<comment type="caution">
    <text evidence="1">The sequence shown here is derived from an EMBL/GenBank/DDBJ whole genome shotgun (WGS) entry which is preliminary data.</text>
</comment>
<dbReference type="AlphaFoldDB" id="A0A1B9DDD4"/>
<sequence>MTAALYDEVVTAAPARTLKVVRDTDAVAAPAKKKATRRADAPAFGAGGDPLVDGATRLLSIPLRHVYAALWRVGVLEIQA</sequence>
<evidence type="ECO:0000313" key="1">
    <source>
        <dbReference type="EMBL" id="OCB61707.1"/>
    </source>
</evidence>
<dbReference type="NCBIfam" id="NF040653">
    <property type="entry name" value="Rv1535_dom"/>
    <property type="match status" value="1"/>
</dbReference>
<accession>A0A1B9DDD4</accession>
<dbReference type="EMBL" id="MBEE01000027">
    <property type="protein sequence ID" value="OCB61707.1"/>
    <property type="molecule type" value="Genomic_DNA"/>
</dbReference>